<evidence type="ECO:0000313" key="2">
    <source>
        <dbReference type="Proteomes" id="UP001364617"/>
    </source>
</evidence>
<evidence type="ECO:0000313" key="1">
    <source>
        <dbReference type="EMBL" id="KAK7146580.1"/>
    </source>
</evidence>
<accession>A0AAN9CTM0</accession>
<comment type="caution">
    <text evidence="1">The sequence shown here is derived from an EMBL/GenBank/DDBJ whole genome shotgun (WGS) entry which is preliminary data.</text>
</comment>
<dbReference type="Pfam" id="PF15504">
    <property type="entry name" value="DUF4647"/>
    <property type="match status" value="1"/>
</dbReference>
<dbReference type="EMBL" id="JAYKXH010000014">
    <property type="protein sequence ID" value="KAK7146580.1"/>
    <property type="molecule type" value="Genomic_DNA"/>
</dbReference>
<gene>
    <name evidence="1" type="ORF">R3I93_014128</name>
</gene>
<dbReference type="InterPro" id="IPR029134">
    <property type="entry name" value="DUF4647"/>
</dbReference>
<keyword evidence="2" id="KW-1185">Reference proteome</keyword>
<protein>
    <submittedName>
        <fullName evidence="1">Uncharacterized protein</fullName>
    </submittedName>
</protein>
<sequence>MSDVYGAHCLRALCSHPCCWDTERRVSRGITRLTPARVKRCALQDQIFPSLSVVDVSDWAGRRRRIKERPLYSADTEESLHDLTVQTKDSGKIKRANISFSESISSALTDTQNKIKVNTVHISPVTGCSEFPQCPVVTWIPNPHHKPQWLHQTKSKSPNIAIKELICHPSCQMSKSSKAANLRKRCSVGERSEQRGSNWTLESAGTPRRLGIGFPPIPHHLSRNIPCRDRGCGSLDQKLPSLTTTHPNHSLSRTLSLSLGSVKCWRGN</sequence>
<organism evidence="1 2">
    <name type="scientific">Phoxinus phoxinus</name>
    <name type="common">Eurasian minnow</name>
    <dbReference type="NCBI Taxonomy" id="58324"/>
    <lineage>
        <taxon>Eukaryota</taxon>
        <taxon>Metazoa</taxon>
        <taxon>Chordata</taxon>
        <taxon>Craniata</taxon>
        <taxon>Vertebrata</taxon>
        <taxon>Euteleostomi</taxon>
        <taxon>Actinopterygii</taxon>
        <taxon>Neopterygii</taxon>
        <taxon>Teleostei</taxon>
        <taxon>Ostariophysi</taxon>
        <taxon>Cypriniformes</taxon>
        <taxon>Leuciscidae</taxon>
        <taxon>Phoxininae</taxon>
        <taxon>Phoxinus</taxon>
    </lineage>
</organism>
<proteinExistence type="predicted"/>
<reference evidence="1 2" key="1">
    <citation type="submission" date="2024-02" db="EMBL/GenBank/DDBJ databases">
        <title>Chromosome-level genome assembly of the Eurasian Minnow (Phoxinus phoxinus).</title>
        <authorList>
            <person name="Oriowo T.O."/>
            <person name="Martin S."/>
            <person name="Stange M."/>
            <person name="Chrysostomakis Y."/>
            <person name="Brown T."/>
            <person name="Winkler S."/>
            <person name="Kukowka S."/>
            <person name="Myers E.W."/>
            <person name="Bohne A."/>
        </authorList>
    </citation>
    <scope>NUCLEOTIDE SEQUENCE [LARGE SCALE GENOMIC DNA]</scope>
    <source>
        <strain evidence="1">ZFMK-TIS-60720</strain>
        <tissue evidence="1">Whole Organism</tissue>
    </source>
</reference>
<dbReference type="Proteomes" id="UP001364617">
    <property type="component" value="Unassembled WGS sequence"/>
</dbReference>
<name>A0AAN9CTM0_9TELE</name>
<dbReference type="AlphaFoldDB" id="A0AAN9CTM0"/>